<proteinExistence type="predicted"/>
<accession>A0AAU7AZB3</accession>
<organism evidence="2">
    <name type="scientific">Paraconexibacter sp. AEG42_29</name>
    <dbReference type="NCBI Taxonomy" id="2997339"/>
    <lineage>
        <taxon>Bacteria</taxon>
        <taxon>Bacillati</taxon>
        <taxon>Actinomycetota</taxon>
        <taxon>Thermoleophilia</taxon>
        <taxon>Solirubrobacterales</taxon>
        <taxon>Paraconexibacteraceae</taxon>
        <taxon>Paraconexibacter</taxon>
    </lineage>
</organism>
<keyword evidence="1" id="KW-1133">Transmembrane helix</keyword>
<dbReference type="RefSeq" id="WP_354698193.1">
    <property type="nucleotide sequence ID" value="NZ_CP114014.1"/>
</dbReference>
<evidence type="ECO:0000313" key="2">
    <source>
        <dbReference type="EMBL" id="XAY06980.1"/>
    </source>
</evidence>
<gene>
    <name evidence="2" type="ORF">DSM112329_03858</name>
</gene>
<keyword evidence="1" id="KW-0812">Transmembrane</keyword>
<evidence type="ECO:0000256" key="1">
    <source>
        <dbReference type="SAM" id="Phobius"/>
    </source>
</evidence>
<name>A0AAU7AZB3_9ACTN</name>
<dbReference type="KEGG" id="parq:DSM112329_03858"/>
<keyword evidence="1" id="KW-0472">Membrane</keyword>
<dbReference type="AlphaFoldDB" id="A0AAU7AZB3"/>
<reference evidence="2" key="1">
    <citation type="submission" date="2022-12" db="EMBL/GenBank/DDBJ databases">
        <title>Paraconexibacter alkalitolerans sp. nov. and Baekduia alba sp. nov., isolated from soil and emended description of the genera Paraconexibacter (Chun et al., 2020) and Baekduia (An et al., 2020).</title>
        <authorList>
            <person name="Vieira S."/>
            <person name="Huber K.J."/>
            <person name="Geppert A."/>
            <person name="Wolf J."/>
            <person name="Neumann-Schaal M."/>
            <person name="Muesken M."/>
            <person name="Overmann J."/>
        </authorList>
    </citation>
    <scope>NUCLEOTIDE SEQUENCE</scope>
    <source>
        <strain evidence="2">AEG42_29</strain>
    </source>
</reference>
<feature type="transmembrane region" description="Helical" evidence="1">
    <location>
        <begin position="31"/>
        <end position="49"/>
    </location>
</feature>
<dbReference type="EMBL" id="CP114014">
    <property type="protein sequence ID" value="XAY06980.1"/>
    <property type="molecule type" value="Genomic_DNA"/>
</dbReference>
<sequence>MSASGLVVSSAIAGVIFLATGAGVGEAILGAIIVTAISAVIGGSIRLAIARSRGR</sequence>
<protein>
    <submittedName>
        <fullName evidence="2">Uncharacterized protein</fullName>
    </submittedName>
</protein>